<comment type="caution">
    <text evidence="4">The sequence shown here is derived from an EMBL/GenBank/DDBJ whole genome shotgun (WGS) entry which is preliminary data.</text>
</comment>
<evidence type="ECO:0000259" key="3">
    <source>
        <dbReference type="PROSITE" id="PS50110"/>
    </source>
</evidence>
<proteinExistence type="predicted"/>
<evidence type="ECO:0000256" key="1">
    <source>
        <dbReference type="ARBA" id="ARBA00022553"/>
    </source>
</evidence>
<dbReference type="PANTHER" id="PTHR44591">
    <property type="entry name" value="STRESS RESPONSE REGULATOR PROTEIN 1"/>
    <property type="match status" value="1"/>
</dbReference>
<dbReference type="InterPro" id="IPR001789">
    <property type="entry name" value="Sig_transdc_resp-reg_receiver"/>
</dbReference>
<sequence length="120" mass="13601">MKKVVFVDDDYQLQQLVSATLSDTYKVVGVQDADEFQKKFTALQPDLVILDVALKRLEPYAGFRLLEWLKTNCSHVSIVCFSGFPNRDDMKRAQALGADWCIRKPCSMSELKAVVEAVVR</sequence>
<dbReference type="InterPro" id="IPR050595">
    <property type="entry name" value="Bact_response_regulator"/>
</dbReference>
<protein>
    <submittedName>
        <fullName evidence="4">Response regulator</fullName>
    </submittedName>
</protein>
<dbReference type="InterPro" id="IPR011006">
    <property type="entry name" value="CheY-like_superfamily"/>
</dbReference>
<reference evidence="4 5" key="1">
    <citation type="submission" date="2022-04" db="EMBL/GenBank/DDBJ databases">
        <title>Positive selection, recombination, and allopatry shape intraspecific diversity of widespread and dominant cyanobacteria.</title>
        <authorList>
            <person name="Wei J."/>
            <person name="Shu W."/>
            <person name="Hu C."/>
        </authorList>
    </citation>
    <scope>NUCLEOTIDE SEQUENCE [LARGE SCALE GENOMIC DNA]</scope>
    <source>
        <strain evidence="4 5">AS-A4</strain>
    </source>
</reference>
<evidence type="ECO:0000256" key="2">
    <source>
        <dbReference type="PROSITE-ProRule" id="PRU00169"/>
    </source>
</evidence>
<keyword evidence="1 2" id="KW-0597">Phosphoprotein</keyword>
<dbReference type="CDD" id="cd00156">
    <property type="entry name" value="REC"/>
    <property type="match status" value="1"/>
</dbReference>
<dbReference type="SMART" id="SM00448">
    <property type="entry name" value="REC"/>
    <property type="match status" value="1"/>
</dbReference>
<dbReference type="EMBL" id="JAMPLM010000035">
    <property type="protein sequence ID" value="MEP1061481.1"/>
    <property type="molecule type" value="Genomic_DNA"/>
</dbReference>
<dbReference type="Gene3D" id="3.40.50.2300">
    <property type="match status" value="1"/>
</dbReference>
<accession>A0ABV0KQG6</accession>
<dbReference type="SUPFAM" id="SSF52172">
    <property type="entry name" value="CheY-like"/>
    <property type="match status" value="1"/>
</dbReference>
<gene>
    <name evidence="4" type="ORF">NDI38_23920</name>
</gene>
<feature type="modified residue" description="4-aspartylphosphate" evidence="2">
    <location>
        <position position="51"/>
    </location>
</feature>
<dbReference type="PROSITE" id="PS50110">
    <property type="entry name" value="RESPONSE_REGULATORY"/>
    <property type="match status" value="1"/>
</dbReference>
<evidence type="ECO:0000313" key="5">
    <source>
        <dbReference type="Proteomes" id="UP001476950"/>
    </source>
</evidence>
<name>A0ABV0KQG6_9CYAN</name>
<dbReference type="RefSeq" id="WP_190446302.1">
    <property type="nucleotide sequence ID" value="NZ_JAMPLM010000035.1"/>
</dbReference>
<organism evidence="4 5">
    <name type="scientific">Stenomitos frigidus AS-A4</name>
    <dbReference type="NCBI Taxonomy" id="2933935"/>
    <lineage>
        <taxon>Bacteria</taxon>
        <taxon>Bacillati</taxon>
        <taxon>Cyanobacteriota</taxon>
        <taxon>Cyanophyceae</taxon>
        <taxon>Leptolyngbyales</taxon>
        <taxon>Leptolyngbyaceae</taxon>
        <taxon>Stenomitos</taxon>
    </lineage>
</organism>
<evidence type="ECO:0000313" key="4">
    <source>
        <dbReference type="EMBL" id="MEP1061481.1"/>
    </source>
</evidence>
<dbReference type="Proteomes" id="UP001476950">
    <property type="component" value="Unassembled WGS sequence"/>
</dbReference>
<feature type="domain" description="Response regulatory" evidence="3">
    <location>
        <begin position="3"/>
        <end position="119"/>
    </location>
</feature>
<dbReference type="Pfam" id="PF00072">
    <property type="entry name" value="Response_reg"/>
    <property type="match status" value="1"/>
</dbReference>
<keyword evidence="5" id="KW-1185">Reference proteome</keyword>
<dbReference type="PANTHER" id="PTHR44591:SF3">
    <property type="entry name" value="RESPONSE REGULATORY DOMAIN-CONTAINING PROTEIN"/>
    <property type="match status" value="1"/>
</dbReference>